<evidence type="ECO:0000313" key="1">
    <source>
        <dbReference type="EMBL" id="MBD3143572.1"/>
    </source>
</evidence>
<keyword evidence="2" id="KW-1185">Reference proteome</keyword>
<name>A0ABR8KXW1_9ACTN</name>
<proteinExistence type="predicted"/>
<dbReference type="EMBL" id="JACXRZ010000006">
    <property type="protein sequence ID" value="MBD3143572.1"/>
    <property type="molecule type" value="Genomic_DNA"/>
</dbReference>
<sequence length="120" mass="13257">MILSTVKKDMSHYLGELLVWEIEDYLRARSARPQRARVGRIRVPDRPAAEMIAADLEAGGSFHAAARRATALGMTLPDDLFGVVTRDEHPEVFDAVPGTTLPPKREGDGFLVIRLVAFES</sequence>
<dbReference type="Proteomes" id="UP000653231">
    <property type="component" value="Unassembled WGS sequence"/>
</dbReference>
<organism evidence="1 2">
    <name type="scientific">Microbispora bryophytorum subsp. camponoti</name>
    <dbReference type="NCBI Taxonomy" id="1677852"/>
    <lineage>
        <taxon>Bacteria</taxon>
        <taxon>Bacillati</taxon>
        <taxon>Actinomycetota</taxon>
        <taxon>Actinomycetes</taxon>
        <taxon>Streptosporangiales</taxon>
        <taxon>Streptosporangiaceae</taxon>
        <taxon>Microbispora</taxon>
    </lineage>
</organism>
<reference evidence="1 2" key="1">
    <citation type="submission" date="2020-09" db="EMBL/GenBank/DDBJ databases">
        <title>Actinomycete isolated from the Camponotus japonicus Mayr.</title>
        <authorList>
            <person name="Gong X."/>
        </authorList>
    </citation>
    <scope>NUCLEOTIDE SEQUENCE [LARGE SCALE GENOMIC DNA]</scope>
    <source>
        <strain evidence="1 2">2C-HV3</strain>
    </source>
</reference>
<accession>A0ABR8KXW1</accession>
<protein>
    <submittedName>
        <fullName evidence="1">Uncharacterized protein</fullName>
    </submittedName>
</protein>
<comment type="caution">
    <text evidence="1">The sequence shown here is derived from an EMBL/GenBank/DDBJ whole genome shotgun (WGS) entry which is preliminary data.</text>
</comment>
<gene>
    <name evidence="1" type="ORF">IEQ31_10340</name>
</gene>
<evidence type="ECO:0000313" key="2">
    <source>
        <dbReference type="Proteomes" id="UP000653231"/>
    </source>
</evidence>
<dbReference type="RefSeq" id="WP_191051245.1">
    <property type="nucleotide sequence ID" value="NZ_JACXRZ010000006.1"/>
</dbReference>